<dbReference type="CDD" id="cd03022">
    <property type="entry name" value="DsbA_HCCA_Iso"/>
    <property type="match status" value="1"/>
</dbReference>
<dbReference type="PANTHER" id="PTHR42943:SF2">
    <property type="entry name" value="GLUTATHIONE S-TRANSFERASE KAPPA 1"/>
    <property type="match status" value="1"/>
</dbReference>
<gene>
    <name evidence="4" type="ORF">EV148_103356</name>
</gene>
<comment type="catalytic activity">
    <reaction evidence="1">
        <text>2-hydroxychromene-2-carboxylate = (3E)-4-(2-hydroxyphenyl)-2-oxobut-3-enoate</text>
        <dbReference type="Rhea" id="RHEA:27401"/>
        <dbReference type="ChEBI" id="CHEBI:59350"/>
        <dbReference type="ChEBI" id="CHEBI:59353"/>
        <dbReference type="EC" id="5.99.1.4"/>
    </reaction>
</comment>
<organism evidence="4 5">
    <name type="scientific">Dokdonella fugitiva</name>
    <dbReference type="NCBI Taxonomy" id="328517"/>
    <lineage>
        <taxon>Bacteria</taxon>
        <taxon>Pseudomonadati</taxon>
        <taxon>Pseudomonadota</taxon>
        <taxon>Gammaproteobacteria</taxon>
        <taxon>Lysobacterales</taxon>
        <taxon>Rhodanobacteraceae</taxon>
        <taxon>Dokdonella</taxon>
    </lineage>
</organism>
<dbReference type="RefSeq" id="WP_131996554.1">
    <property type="nucleotide sequence ID" value="NZ_SLWQ01000003.1"/>
</dbReference>
<evidence type="ECO:0000313" key="5">
    <source>
        <dbReference type="Proteomes" id="UP000294862"/>
    </source>
</evidence>
<dbReference type="Pfam" id="PF01323">
    <property type="entry name" value="DSBA"/>
    <property type="match status" value="1"/>
</dbReference>
<evidence type="ECO:0000259" key="3">
    <source>
        <dbReference type="Pfam" id="PF01323"/>
    </source>
</evidence>
<dbReference type="PANTHER" id="PTHR42943">
    <property type="entry name" value="GLUTATHIONE S-TRANSFERASE KAPPA"/>
    <property type="match status" value="1"/>
</dbReference>
<dbReference type="Gene3D" id="3.40.30.10">
    <property type="entry name" value="Glutaredoxin"/>
    <property type="match status" value="1"/>
</dbReference>
<dbReference type="EMBL" id="SLWQ01000003">
    <property type="protein sequence ID" value="TCO41436.1"/>
    <property type="molecule type" value="Genomic_DNA"/>
</dbReference>
<dbReference type="PIRSF" id="PIRSF006386">
    <property type="entry name" value="HCCAis_GSTk"/>
    <property type="match status" value="1"/>
</dbReference>
<comment type="caution">
    <text evidence="4">The sequence shown here is derived from an EMBL/GenBank/DDBJ whole genome shotgun (WGS) entry which is preliminary data.</text>
</comment>
<dbReference type="AlphaFoldDB" id="A0A4R2IBE1"/>
<keyword evidence="5" id="KW-1185">Reference proteome</keyword>
<name>A0A4R2IBE1_9GAMM</name>
<protein>
    <recommendedName>
        <fullName evidence="1">2-hydroxychromene-2-carboxylate isomerase</fullName>
        <ecNumber evidence="1">5.99.1.4</ecNumber>
    </recommendedName>
</protein>
<feature type="active site" description="Nucleophile" evidence="2">
    <location>
        <position position="12"/>
    </location>
</feature>
<dbReference type="GO" id="GO:0004602">
    <property type="term" value="F:glutathione peroxidase activity"/>
    <property type="evidence" value="ECO:0007669"/>
    <property type="project" value="TreeGrafter"/>
</dbReference>
<dbReference type="InterPro" id="IPR051924">
    <property type="entry name" value="GST_Kappa/NadH"/>
</dbReference>
<reference evidence="4 5" key="1">
    <citation type="journal article" date="2015" name="Stand. Genomic Sci.">
        <title>Genomic Encyclopedia of Bacterial and Archaeal Type Strains, Phase III: the genomes of soil and plant-associated and newly described type strains.</title>
        <authorList>
            <person name="Whitman W.B."/>
            <person name="Woyke T."/>
            <person name="Klenk H.P."/>
            <person name="Zhou Y."/>
            <person name="Lilburn T.G."/>
            <person name="Beck B.J."/>
            <person name="De Vos P."/>
            <person name="Vandamme P."/>
            <person name="Eisen J.A."/>
            <person name="Garrity G."/>
            <person name="Hugenholtz P."/>
            <person name="Kyrpides N.C."/>
        </authorList>
    </citation>
    <scope>NUCLEOTIDE SEQUENCE [LARGE SCALE GENOMIC DNA]</scope>
    <source>
        <strain evidence="4 5">A3</strain>
    </source>
</reference>
<accession>A0A4R2IBE1</accession>
<proteinExistence type="inferred from homology"/>
<feature type="domain" description="DSBA-like thioredoxin" evidence="3">
    <location>
        <begin position="6"/>
        <end position="183"/>
    </location>
</feature>
<dbReference type="InterPro" id="IPR014440">
    <property type="entry name" value="HCCAis_GSTk"/>
</dbReference>
<dbReference type="InterPro" id="IPR036249">
    <property type="entry name" value="Thioredoxin-like_sf"/>
</dbReference>
<evidence type="ECO:0000256" key="2">
    <source>
        <dbReference type="PIRSR" id="PIRSR006386-1"/>
    </source>
</evidence>
<comment type="similarity">
    <text evidence="1">Belongs to the GST superfamily. NadH family.</text>
</comment>
<dbReference type="GO" id="GO:0018845">
    <property type="term" value="F:2-hydroxychromene-2-carboxylate isomerase activity"/>
    <property type="evidence" value="ECO:0007669"/>
    <property type="project" value="UniProtKB-UniRule"/>
</dbReference>
<sequence>MPTASWYFDFVSPFAYLQLPALRALRERLVIEPVPIVFGAVLARHGQLGPAEIAGKREFTYRFVQWEAGRAGIGLRFPPAHPFNSLAALRLCIAAGGGWDAVTAIFEHLWRDGRSGTSAGELADVAAALGIDDASAAIAADDAKARLRANTDAALAAGVFGVPTLALGGELFWGNDATPMIEAWLADPRLFDGAEYRRIAALPVGVERARAAHAEGAASP</sequence>
<dbReference type="GO" id="GO:0006749">
    <property type="term" value="P:glutathione metabolic process"/>
    <property type="evidence" value="ECO:0007669"/>
    <property type="project" value="TreeGrafter"/>
</dbReference>
<dbReference type="InterPro" id="IPR044087">
    <property type="entry name" value="NahD-like"/>
</dbReference>
<evidence type="ECO:0000313" key="4">
    <source>
        <dbReference type="EMBL" id="TCO41436.1"/>
    </source>
</evidence>
<evidence type="ECO:0000256" key="1">
    <source>
        <dbReference type="PIRNR" id="PIRNR006386"/>
    </source>
</evidence>
<dbReference type="SUPFAM" id="SSF52833">
    <property type="entry name" value="Thioredoxin-like"/>
    <property type="match status" value="1"/>
</dbReference>
<dbReference type="OrthoDB" id="5244108at2"/>
<dbReference type="EC" id="5.99.1.4" evidence="1"/>
<dbReference type="GO" id="GO:0004364">
    <property type="term" value="F:glutathione transferase activity"/>
    <property type="evidence" value="ECO:0007669"/>
    <property type="project" value="TreeGrafter"/>
</dbReference>
<dbReference type="InterPro" id="IPR001853">
    <property type="entry name" value="DSBA-like_thioredoxin_dom"/>
</dbReference>
<keyword evidence="1 4" id="KW-0413">Isomerase</keyword>
<dbReference type="GO" id="GO:1901170">
    <property type="term" value="P:naphthalene catabolic process"/>
    <property type="evidence" value="ECO:0007669"/>
    <property type="project" value="InterPro"/>
</dbReference>
<dbReference type="Proteomes" id="UP000294862">
    <property type="component" value="Unassembled WGS sequence"/>
</dbReference>